<dbReference type="RefSeq" id="WP_226189094.1">
    <property type="nucleotide sequence ID" value="NZ_JAJADQ010000011.1"/>
</dbReference>
<evidence type="ECO:0000313" key="2">
    <source>
        <dbReference type="Proteomes" id="UP001165297"/>
    </source>
</evidence>
<accession>A0ABS8AHL8</accession>
<dbReference type="Proteomes" id="UP001165297">
    <property type="component" value="Unassembled WGS sequence"/>
</dbReference>
<keyword evidence="2" id="KW-1185">Reference proteome</keyword>
<proteinExistence type="predicted"/>
<name>A0ABS8AHL8_9BACT</name>
<comment type="caution">
    <text evidence="1">The sequence shown here is derived from an EMBL/GenBank/DDBJ whole genome shotgun (WGS) entry which is preliminary data.</text>
</comment>
<dbReference type="EMBL" id="JAJADQ010000011">
    <property type="protein sequence ID" value="MCB2379756.1"/>
    <property type="molecule type" value="Genomic_DNA"/>
</dbReference>
<organism evidence="1 2">
    <name type="scientific">Hymenobacter nitidus</name>
    <dbReference type="NCBI Taxonomy" id="2880929"/>
    <lineage>
        <taxon>Bacteria</taxon>
        <taxon>Pseudomonadati</taxon>
        <taxon>Bacteroidota</taxon>
        <taxon>Cytophagia</taxon>
        <taxon>Cytophagales</taxon>
        <taxon>Hymenobacteraceae</taxon>
        <taxon>Hymenobacter</taxon>
    </lineage>
</organism>
<reference evidence="1" key="1">
    <citation type="submission" date="2021-10" db="EMBL/GenBank/DDBJ databases">
        <authorList>
            <person name="Dean J.D."/>
            <person name="Kim M.K."/>
            <person name="Newey C.N."/>
            <person name="Stoker T.S."/>
            <person name="Thompson D.W."/>
            <person name="Grose J.H."/>
        </authorList>
    </citation>
    <scope>NUCLEOTIDE SEQUENCE</scope>
    <source>
        <strain evidence="1">BT635</strain>
    </source>
</reference>
<sequence>MTTVLLLALLTFGIFTAAYLHRIKSRAQLPMAAVPVQPLPTGPNDKLLIVDNVAHAQLETVLRHFCALYNAAQVQIRLKLVNLSASRFAIVFPTNISFGNFCFLVNYLQYPTDQTWDARLFAWDTLQADNDWFTADYVGTRVILFVPPDDKEYDNICVTTQDNRGFKLGFGGAPKAQSLHTPKELYAEAPVSVAALLAAEGQYIQ</sequence>
<gene>
    <name evidence="1" type="ORF">LGH70_19325</name>
</gene>
<protein>
    <submittedName>
        <fullName evidence="1">Uncharacterized protein</fullName>
    </submittedName>
</protein>
<evidence type="ECO:0000313" key="1">
    <source>
        <dbReference type="EMBL" id="MCB2379756.1"/>
    </source>
</evidence>